<feature type="compositionally biased region" description="Polar residues" evidence="1">
    <location>
        <begin position="60"/>
        <end position="74"/>
    </location>
</feature>
<feature type="compositionally biased region" description="Low complexity" evidence="1">
    <location>
        <begin position="112"/>
        <end position="137"/>
    </location>
</feature>
<dbReference type="PROSITE" id="PS51257">
    <property type="entry name" value="PROKAR_LIPOPROTEIN"/>
    <property type="match status" value="1"/>
</dbReference>
<feature type="chain" id="PRO_5038688790" evidence="2">
    <location>
        <begin position="37"/>
        <end position="247"/>
    </location>
</feature>
<feature type="non-terminal residue" evidence="3">
    <location>
        <position position="247"/>
    </location>
</feature>
<feature type="signal peptide" evidence="2">
    <location>
        <begin position="1"/>
        <end position="36"/>
    </location>
</feature>
<gene>
    <name evidence="3" type="ORF">DW703_09625</name>
</gene>
<comment type="caution">
    <text evidence="3">The sequence shown here is derived from an EMBL/GenBank/DDBJ whole genome shotgun (WGS) entry which is preliminary data.</text>
</comment>
<dbReference type="EMBL" id="QSKY01000013">
    <property type="protein sequence ID" value="RHF03342.1"/>
    <property type="molecule type" value="Genomic_DNA"/>
</dbReference>
<evidence type="ECO:0000256" key="1">
    <source>
        <dbReference type="SAM" id="MobiDB-lite"/>
    </source>
</evidence>
<protein>
    <submittedName>
        <fullName evidence="3">Uncharacterized protein</fullName>
    </submittedName>
</protein>
<reference evidence="3 4" key="1">
    <citation type="submission" date="2018-08" db="EMBL/GenBank/DDBJ databases">
        <title>A genome reference for cultivated species of the human gut microbiota.</title>
        <authorList>
            <person name="Zou Y."/>
            <person name="Xue W."/>
            <person name="Luo G."/>
        </authorList>
    </citation>
    <scope>NUCLEOTIDE SEQUENCE [LARGE SCALE GENOMIC DNA]</scope>
    <source>
        <strain evidence="3 4">AM26-2LB</strain>
    </source>
</reference>
<name>A0A414M3G5_9FIRM</name>
<accession>A0A414M3G5</accession>
<dbReference type="AlphaFoldDB" id="A0A414M3G5"/>
<dbReference type="Proteomes" id="UP000283501">
    <property type="component" value="Unassembled WGS sequence"/>
</dbReference>
<proteinExistence type="predicted"/>
<evidence type="ECO:0000256" key="2">
    <source>
        <dbReference type="SAM" id="SignalP"/>
    </source>
</evidence>
<sequence>MKQNKGDRLMFKRNLSLVIAAMLGAVLIACGSTDTAKTTKKADTENTEAVTELAEDTQSEETALTETQDNTETADGTAADSEKQQDSSSDTKSSEKDSTSAKQETAGKDKAASTSSSSGSKTSSGSSTSSGKSDTAKPASAAGGKGTDSSSGTANKPAAHTHTWVKYVANTIQHKEEGHYETKVVKEAYDEPVYEEYDVCNKCGAKFKASGNEIGEHEVDYCMWSYKTVSIPVGSIHHDAETTQAWV</sequence>
<feature type="compositionally biased region" description="Basic and acidic residues" evidence="1">
    <location>
        <begin position="92"/>
        <end position="111"/>
    </location>
</feature>
<keyword evidence="2" id="KW-0732">Signal</keyword>
<organism evidence="3 4">
    <name type="scientific">Agathobacter rectalis</name>
    <dbReference type="NCBI Taxonomy" id="39491"/>
    <lineage>
        <taxon>Bacteria</taxon>
        <taxon>Bacillati</taxon>
        <taxon>Bacillota</taxon>
        <taxon>Clostridia</taxon>
        <taxon>Lachnospirales</taxon>
        <taxon>Lachnospiraceae</taxon>
        <taxon>Agathobacter</taxon>
    </lineage>
</organism>
<feature type="region of interest" description="Disordered" evidence="1">
    <location>
        <begin position="34"/>
        <end position="158"/>
    </location>
</feature>
<evidence type="ECO:0000313" key="3">
    <source>
        <dbReference type="EMBL" id="RHF03342.1"/>
    </source>
</evidence>
<evidence type="ECO:0000313" key="4">
    <source>
        <dbReference type="Proteomes" id="UP000283501"/>
    </source>
</evidence>